<feature type="region of interest" description="Disordered" evidence="4">
    <location>
        <begin position="982"/>
        <end position="1059"/>
    </location>
</feature>
<dbReference type="Proteomes" id="UP000887563">
    <property type="component" value="Unplaced"/>
</dbReference>
<dbReference type="Pfam" id="PF02383">
    <property type="entry name" value="Syja_N"/>
    <property type="match status" value="1"/>
</dbReference>
<evidence type="ECO:0000256" key="3">
    <source>
        <dbReference type="ARBA" id="ARBA00023136"/>
    </source>
</evidence>
<comment type="subcellular location">
    <subcellularLocation>
        <location evidence="1">Endomembrane system</location>
    </subcellularLocation>
</comment>
<dbReference type="GO" id="GO:0043813">
    <property type="term" value="F:phosphatidylinositol-3,5-bisphosphate 5-phosphatase activity"/>
    <property type="evidence" value="ECO:0007669"/>
    <property type="project" value="InterPro"/>
</dbReference>
<evidence type="ECO:0000259" key="5">
    <source>
        <dbReference type="PROSITE" id="PS50275"/>
    </source>
</evidence>
<dbReference type="WBParaSite" id="Minc3s00554g14214">
    <property type="protein sequence ID" value="Minc3s00554g14214"/>
    <property type="gene ID" value="Minc3s00554g14214"/>
</dbReference>
<feature type="domain" description="SAC" evidence="5">
    <location>
        <begin position="159"/>
        <end position="542"/>
    </location>
</feature>
<evidence type="ECO:0000256" key="2">
    <source>
        <dbReference type="ARBA" id="ARBA00022801"/>
    </source>
</evidence>
<feature type="compositionally biased region" description="Low complexity" evidence="4">
    <location>
        <begin position="1026"/>
        <end position="1047"/>
    </location>
</feature>
<feature type="compositionally biased region" description="Polar residues" evidence="4">
    <location>
        <begin position="1048"/>
        <end position="1059"/>
    </location>
</feature>
<organism evidence="6 7">
    <name type="scientific">Meloidogyne incognita</name>
    <name type="common">Southern root-knot nematode worm</name>
    <name type="synonym">Oxyuris incognita</name>
    <dbReference type="NCBI Taxonomy" id="6306"/>
    <lineage>
        <taxon>Eukaryota</taxon>
        <taxon>Metazoa</taxon>
        <taxon>Ecdysozoa</taxon>
        <taxon>Nematoda</taxon>
        <taxon>Chromadorea</taxon>
        <taxon>Rhabditida</taxon>
        <taxon>Tylenchina</taxon>
        <taxon>Tylenchomorpha</taxon>
        <taxon>Tylenchoidea</taxon>
        <taxon>Meloidogynidae</taxon>
        <taxon>Meloidogyninae</taxon>
        <taxon>Meloidogyne</taxon>
        <taxon>Meloidogyne incognita group</taxon>
    </lineage>
</organism>
<dbReference type="GO" id="GO:0012505">
    <property type="term" value="C:endomembrane system"/>
    <property type="evidence" value="ECO:0007669"/>
    <property type="project" value="UniProtKB-SubCell"/>
</dbReference>
<evidence type="ECO:0000313" key="7">
    <source>
        <dbReference type="WBParaSite" id="Minc3s00554g14214"/>
    </source>
</evidence>
<reference evidence="7" key="1">
    <citation type="submission" date="2022-11" db="UniProtKB">
        <authorList>
            <consortium name="WormBaseParasite"/>
        </authorList>
    </citation>
    <scope>IDENTIFICATION</scope>
</reference>
<feature type="compositionally biased region" description="Low complexity" evidence="4">
    <location>
        <begin position="998"/>
        <end position="1007"/>
    </location>
</feature>
<dbReference type="PANTHER" id="PTHR45738:SF5">
    <property type="entry name" value="POLYPHOSPHOINOSITIDE PHOSPHATASE"/>
    <property type="match status" value="1"/>
</dbReference>
<dbReference type="GO" id="GO:0046856">
    <property type="term" value="P:phosphatidylinositol dephosphorylation"/>
    <property type="evidence" value="ECO:0007669"/>
    <property type="project" value="InterPro"/>
</dbReference>
<dbReference type="InterPro" id="IPR002013">
    <property type="entry name" value="SAC_dom"/>
</dbReference>
<accession>A0A914LJG3</accession>
<dbReference type="AlphaFoldDB" id="A0A914LJG3"/>
<keyword evidence="6" id="KW-1185">Reference proteome</keyword>
<proteinExistence type="predicted"/>
<protein>
    <submittedName>
        <fullName evidence="7">SAC domain-containing protein</fullName>
    </submittedName>
</protein>
<sequence>MDRMDRVYSLSVYETPTHFYIIGSDATESIFRTLKIDRITQNEFIVGEPNHDYSKADIGELLATVSSSSIVTPTEKWGRKRNSTVSTGGGLLRTLEKACGLIGAVRFLHGYYLLLVSKAKQICQIGNHSIFKVEDVSMIYLPSTSTPLPPEEQRYAKLFQTVDFTTNFYFSYTYKLSRTLQENSLAEKGIKWNKNNYKFNMKSEQKFVWNDFLLEPFRKSRVNRKWYLELVHGYIGHQLVELPCAKFDLILLARRSAEFAGTRFLKRGTNYKGAVANDVETEQIVWEVSNSGSLNSGKFSAFVQRRGSVPLFWSQDSMHRGAPMVVGKPPIVIDRVEPNALTTAIHFQDLRRKYGHPIIVLNLVKRMEQKHNENLLHDNFCKTIQYLNQFRHSGHCIDYISFDVSRCNKTGRVLQQLDRLGQRVVLATGWFQNFPSLKFRDPSNLNSIPFGAEDIVYRFEPEMSSDNRMLLQHGIVRSNCVDCLDRTNVAQFGLGKAALCWQLFSMGLLDCPSPQSLNNEFCRSFEELYDEHGDTLAWQYAGSQLVHSIKTYKRTAVFQERSRDVLQTLSRYYSNTFSDFEKQDGINLFLGTYRVQADQPPIWTLGSDHYLHFPIASPKSNEFLLWSISVSSDNEDEDWVADSEFRDWVILKTSNDLVNISINNMEIDLTKNEENFSNFDDYLFSITHKTFEFTSLEQLLRLQQQMQQRRPLVLDSLRRSQQGGGSFMWMFKSEHSPSPPPALSFTSSKFTINNRQATTTSYSSFAAGTASILRKEEIQKEKIKNKKSFVDEEGQKPLLLFDENEIAEEADEQKVEDQSEGGDDNSGGIEGGGGGGGTLLLMTLDKQNENKQNIIGNSKEEGLAIFSAVEAEERTFESDVIILEDKNAPEELANDPLNKFRALLNHQITQTPKIQQKQPFGITTGLKSPREVYFGIKNGRKSVSGGYRGILGISDVDMALYSKYSMAASSVFERHNLRRQRQPTAWKLPNPLKNLQKTPSSTSTPPSQQLKFSPLVNSLTRSAPTKQQQQRKSSQKHSSSISSNHSSPTNIKFPQPQTSPFRKDFYRLGPAFEFKPSNFSKNNSISVELEPISDESMLIYKKIFEENYLKENLKNCIDF</sequence>
<feature type="compositionally biased region" description="Gly residues" evidence="4">
    <location>
        <begin position="824"/>
        <end position="837"/>
    </location>
</feature>
<feature type="region of interest" description="Disordered" evidence="4">
    <location>
        <begin position="809"/>
        <end position="837"/>
    </location>
</feature>
<evidence type="ECO:0000256" key="4">
    <source>
        <dbReference type="SAM" id="MobiDB-lite"/>
    </source>
</evidence>
<feature type="compositionally biased region" description="Polar residues" evidence="4">
    <location>
        <begin position="1008"/>
        <end position="1025"/>
    </location>
</feature>
<name>A0A914LJG3_MELIC</name>
<dbReference type="PROSITE" id="PS50275">
    <property type="entry name" value="SAC"/>
    <property type="match status" value="1"/>
</dbReference>
<evidence type="ECO:0000256" key="1">
    <source>
        <dbReference type="ARBA" id="ARBA00004308"/>
    </source>
</evidence>
<evidence type="ECO:0000313" key="6">
    <source>
        <dbReference type="Proteomes" id="UP000887563"/>
    </source>
</evidence>
<keyword evidence="3" id="KW-0472">Membrane</keyword>
<keyword evidence="2" id="KW-0378">Hydrolase</keyword>
<dbReference type="PANTHER" id="PTHR45738">
    <property type="entry name" value="POLYPHOSPHOINOSITIDE PHOSPHATASE"/>
    <property type="match status" value="1"/>
</dbReference>
<dbReference type="InterPro" id="IPR043573">
    <property type="entry name" value="Fig4-like"/>
</dbReference>